<accession>A0AAW9S092</accession>
<dbReference type="AlphaFoldDB" id="A0AAW9S092"/>
<keyword evidence="2" id="KW-0378">Hydrolase</keyword>
<feature type="domain" description="Phospholipase/carboxylesterase/thioesterase" evidence="1">
    <location>
        <begin position="26"/>
        <end position="175"/>
    </location>
</feature>
<dbReference type="GO" id="GO:0016787">
    <property type="term" value="F:hydrolase activity"/>
    <property type="evidence" value="ECO:0007669"/>
    <property type="project" value="UniProtKB-KW"/>
</dbReference>
<name>A0AAW9S092_9BACT</name>
<gene>
    <name evidence="2" type="ORF">AAG747_21895</name>
</gene>
<keyword evidence="3" id="KW-1185">Reference proteome</keyword>
<comment type="caution">
    <text evidence="2">The sequence shown here is derived from an EMBL/GenBank/DDBJ whole genome shotgun (WGS) entry which is preliminary data.</text>
</comment>
<evidence type="ECO:0000259" key="1">
    <source>
        <dbReference type="Pfam" id="PF02230"/>
    </source>
</evidence>
<dbReference type="EMBL" id="JBDKWZ010000015">
    <property type="protein sequence ID" value="MEN7550587.1"/>
    <property type="molecule type" value="Genomic_DNA"/>
</dbReference>
<protein>
    <submittedName>
        <fullName evidence="2">Alpha/beta hydrolase</fullName>
    </submittedName>
</protein>
<organism evidence="2 3">
    <name type="scientific">Rapidithrix thailandica</name>
    <dbReference type="NCBI Taxonomy" id="413964"/>
    <lineage>
        <taxon>Bacteria</taxon>
        <taxon>Pseudomonadati</taxon>
        <taxon>Bacteroidota</taxon>
        <taxon>Cytophagia</taxon>
        <taxon>Cytophagales</taxon>
        <taxon>Flammeovirgaceae</taxon>
        <taxon>Rapidithrix</taxon>
    </lineage>
</organism>
<dbReference type="SUPFAM" id="SSF53474">
    <property type="entry name" value="alpha/beta-Hydrolases"/>
    <property type="match status" value="1"/>
</dbReference>
<dbReference type="RefSeq" id="WP_346823369.1">
    <property type="nucleotide sequence ID" value="NZ_JBDKWZ010000015.1"/>
</dbReference>
<dbReference type="Proteomes" id="UP001403385">
    <property type="component" value="Unassembled WGS sequence"/>
</dbReference>
<dbReference type="Pfam" id="PF02230">
    <property type="entry name" value="Abhydrolase_2"/>
    <property type="match status" value="1"/>
</dbReference>
<proteinExistence type="predicted"/>
<evidence type="ECO:0000313" key="2">
    <source>
        <dbReference type="EMBL" id="MEN7550587.1"/>
    </source>
</evidence>
<dbReference type="InterPro" id="IPR029058">
    <property type="entry name" value="AB_hydrolase_fold"/>
</dbReference>
<sequence length="216" mass="25383">MQADKQEIEFNFTAPYYTLGRLTETTQNIWIVFHGYGQMTEHFIRRFDVLDLETNFLIAPQGLSRFYLDFTFKKVGASWMTREDRETDIHNQLHYLDAVLEYELQKCTHSTPSINLFGFSQGVATACRWAAFSQLPFRKMIIWAGIFPEDLSANHFTYLPEKPEVTIVMGRQDPYYRKWPFEEHLLRVEQAVGKPEVAFFDGKHEVQRELLGQLAK</sequence>
<evidence type="ECO:0000313" key="3">
    <source>
        <dbReference type="Proteomes" id="UP001403385"/>
    </source>
</evidence>
<reference evidence="2 3" key="1">
    <citation type="submission" date="2024-04" db="EMBL/GenBank/DDBJ databases">
        <title>Novel genus in family Flammeovirgaceae.</title>
        <authorList>
            <person name="Nguyen T.H."/>
            <person name="Vuong T.Q."/>
            <person name="Le H."/>
            <person name="Kim S.-G."/>
        </authorList>
    </citation>
    <scope>NUCLEOTIDE SEQUENCE [LARGE SCALE GENOMIC DNA]</scope>
    <source>
        <strain evidence="2 3">JCM 23209</strain>
    </source>
</reference>
<dbReference type="Gene3D" id="3.40.50.1820">
    <property type="entry name" value="alpha/beta hydrolase"/>
    <property type="match status" value="1"/>
</dbReference>
<dbReference type="InterPro" id="IPR003140">
    <property type="entry name" value="PLipase/COase/thioEstase"/>
</dbReference>